<name>A0A9D4E5L9_DREPO</name>
<gene>
    <name evidence="1" type="ORF">DPMN_174973</name>
</gene>
<evidence type="ECO:0000313" key="1">
    <source>
        <dbReference type="EMBL" id="KAH3773611.1"/>
    </source>
</evidence>
<organism evidence="1 2">
    <name type="scientific">Dreissena polymorpha</name>
    <name type="common">Zebra mussel</name>
    <name type="synonym">Mytilus polymorpha</name>
    <dbReference type="NCBI Taxonomy" id="45954"/>
    <lineage>
        <taxon>Eukaryota</taxon>
        <taxon>Metazoa</taxon>
        <taxon>Spiralia</taxon>
        <taxon>Lophotrochozoa</taxon>
        <taxon>Mollusca</taxon>
        <taxon>Bivalvia</taxon>
        <taxon>Autobranchia</taxon>
        <taxon>Heteroconchia</taxon>
        <taxon>Euheterodonta</taxon>
        <taxon>Imparidentia</taxon>
        <taxon>Neoheterodontei</taxon>
        <taxon>Myida</taxon>
        <taxon>Dreissenoidea</taxon>
        <taxon>Dreissenidae</taxon>
        <taxon>Dreissena</taxon>
    </lineage>
</organism>
<evidence type="ECO:0000313" key="2">
    <source>
        <dbReference type="Proteomes" id="UP000828390"/>
    </source>
</evidence>
<dbReference type="AlphaFoldDB" id="A0A9D4E5L9"/>
<dbReference type="EMBL" id="JAIWYP010000009">
    <property type="protein sequence ID" value="KAH3773611.1"/>
    <property type="molecule type" value="Genomic_DNA"/>
</dbReference>
<comment type="caution">
    <text evidence="1">The sequence shown here is derived from an EMBL/GenBank/DDBJ whole genome shotgun (WGS) entry which is preliminary data.</text>
</comment>
<protein>
    <submittedName>
        <fullName evidence="1">Uncharacterized protein</fullName>
    </submittedName>
</protein>
<reference evidence="1" key="2">
    <citation type="submission" date="2020-11" db="EMBL/GenBank/DDBJ databases">
        <authorList>
            <person name="McCartney M.A."/>
            <person name="Auch B."/>
            <person name="Kono T."/>
            <person name="Mallez S."/>
            <person name="Becker A."/>
            <person name="Gohl D.M."/>
            <person name="Silverstein K.A.T."/>
            <person name="Koren S."/>
            <person name="Bechman K.B."/>
            <person name="Herman A."/>
            <person name="Abrahante J.E."/>
            <person name="Garbe J."/>
        </authorList>
    </citation>
    <scope>NUCLEOTIDE SEQUENCE</scope>
    <source>
        <strain evidence="1">Duluth1</strain>
        <tissue evidence="1">Whole animal</tissue>
    </source>
</reference>
<dbReference type="Proteomes" id="UP000828390">
    <property type="component" value="Unassembled WGS sequence"/>
</dbReference>
<sequence>MTEDHCAKQRNYKTPFIFESYVSRAKTSLARHHAIPGLKKSLTLGRRNNTNTIGIVDKYSKWYKTP</sequence>
<reference evidence="1" key="1">
    <citation type="journal article" date="2019" name="bioRxiv">
        <title>The Genome of the Zebra Mussel, Dreissena polymorpha: A Resource for Invasive Species Research.</title>
        <authorList>
            <person name="McCartney M.A."/>
            <person name="Auch B."/>
            <person name="Kono T."/>
            <person name="Mallez S."/>
            <person name="Zhang Y."/>
            <person name="Obille A."/>
            <person name="Becker A."/>
            <person name="Abrahante J.E."/>
            <person name="Garbe J."/>
            <person name="Badalamenti J.P."/>
            <person name="Herman A."/>
            <person name="Mangelson H."/>
            <person name="Liachko I."/>
            <person name="Sullivan S."/>
            <person name="Sone E.D."/>
            <person name="Koren S."/>
            <person name="Silverstein K.A.T."/>
            <person name="Beckman K.B."/>
            <person name="Gohl D.M."/>
        </authorList>
    </citation>
    <scope>NUCLEOTIDE SEQUENCE</scope>
    <source>
        <strain evidence="1">Duluth1</strain>
        <tissue evidence="1">Whole animal</tissue>
    </source>
</reference>
<keyword evidence="2" id="KW-1185">Reference proteome</keyword>
<accession>A0A9D4E5L9</accession>
<proteinExistence type="predicted"/>